<keyword evidence="2" id="KW-1185">Reference proteome</keyword>
<evidence type="ECO:0000313" key="1">
    <source>
        <dbReference type="EMBL" id="EYB83642.1"/>
    </source>
</evidence>
<protein>
    <submittedName>
        <fullName evidence="1">Uncharacterized protein</fullName>
    </submittedName>
</protein>
<dbReference type="Proteomes" id="UP000024635">
    <property type="component" value="Unassembled WGS sequence"/>
</dbReference>
<evidence type="ECO:0000313" key="2">
    <source>
        <dbReference type="Proteomes" id="UP000024635"/>
    </source>
</evidence>
<sequence length="111" mass="12363">MCKQSDGSLLSVSYGSLRLRNFFVFGCLRIQRYLTGQGQPAGYIAVKLQRAQDALHRHETDEAKECSANKSLAKECPSEGSSIYEDVPESSGSLLAKAKVVFLYSIWFYCL</sequence>
<organism evidence="1 2">
    <name type="scientific">Ancylostoma ceylanicum</name>
    <dbReference type="NCBI Taxonomy" id="53326"/>
    <lineage>
        <taxon>Eukaryota</taxon>
        <taxon>Metazoa</taxon>
        <taxon>Ecdysozoa</taxon>
        <taxon>Nematoda</taxon>
        <taxon>Chromadorea</taxon>
        <taxon>Rhabditida</taxon>
        <taxon>Rhabditina</taxon>
        <taxon>Rhabditomorpha</taxon>
        <taxon>Strongyloidea</taxon>
        <taxon>Ancylostomatidae</taxon>
        <taxon>Ancylostomatinae</taxon>
        <taxon>Ancylostoma</taxon>
    </lineage>
</organism>
<reference evidence="2" key="1">
    <citation type="journal article" date="2015" name="Nat. Genet.">
        <title>The genome and transcriptome of the zoonotic hookworm Ancylostoma ceylanicum identify infection-specific gene families.</title>
        <authorList>
            <person name="Schwarz E.M."/>
            <person name="Hu Y."/>
            <person name="Antoshechkin I."/>
            <person name="Miller M.M."/>
            <person name="Sternberg P.W."/>
            <person name="Aroian R.V."/>
        </authorList>
    </citation>
    <scope>NUCLEOTIDE SEQUENCE</scope>
    <source>
        <strain evidence="2">HY135</strain>
    </source>
</reference>
<gene>
    <name evidence="1" type="primary">Acey_s0332.g2780</name>
    <name evidence="1" type="ORF">Y032_0332g2780</name>
</gene>
<name>A0A016RZY7_9BILA</name>
<accession>A0A016RZY7</accession>
<dbReference type="AlphaFoldDB" id="A0A016RZY7"/>
<proteinExistence type="predicted"/>
<comment type="caution">
    <text evidence="1">The sequence shown here is derived from an EMBL/GenBank/DDBJ whole genome shotgun (WGS) entry which is preliminary data.</text>
</comment>
<dbReference type="EMBL" id="JARK01001668">
    <property type="protein sequence ID" value="EYB83642.1"/>
    <property type="molecule type" value="Genomic_DNA"/>
</dbReference>